<dbReference type="Proteomes" id="UP000886289">
    <property type="component" value="Unassembled WGS sequence"/>
</dbReference>
<keyword evidence="5" id="KW-0627">Porphyrin biosynthesis</keyword>
<dbReference type="GO" id="GO:0043115">
    <property type="term" value="F:precorrin-2 dehydrogenase activity"/>
    <property type="evidence" value="ECO:0007669"/>
    <property type="project" value="UniProtKB-EC"/>
</dbReference>
<name>A0A7C0U258_DESA2</name>
<comment type="pathway">
    <text evidence="1">Porphyrin-containing compound metabolism; siroheme biosynthesis; sirohydrochlorin from precorrin-2: step 1/1.</text>
</comment>
<dbReference type="InterPro" id="IPR042518">
    <property type="entry name" value="SirC_C"/>
</dbReference>
<evidence type="ECO:0000259" key="8">
    <source>
        <dbReference type="Pfam" id="PF14824"/>
    </source>
</evidence>
<dbReference type="InterPro" id="IPR028161">
    <property type="entry name" value="Met8-like"/>
</dbReference>
<dbReference type="Gene3D" id="1.10.8.610">
    <property type="entry name" value="SirC, precorrin-2 dehydrogenase, C-terminal helical domain-like"/>
    <property type="match status" value="1"/>
</dbReference>
<evidence type="ECO:0000256" key="6">
    <source>
        <dbReference type="ARBA" id="ARBA00047561"/>
    </source>
</evidence>
<keyword evidence="4" id="KW-0520">NAD</keyword>
<gene>
    <name evidence="9" type="ORF">ENG63_02595</name>
</gene>
<dbReference type="NCBIfam" id="TIGR01470">
    <property type="entry name" value="cysG_Nterm"/>
    <property type="match status" value="1"/>
</dbReference>
<dbReference type="GO" id="GO:0019354">
    <property type="term" value="P:siroheme biosynthetic process"/>
    <property type="evidence" value="ECO:0007669"/>
    <property type="project" value="UniProtKB-UniPathway"/>
</dbReference>
<feature type="domain" description="Sirohaem synthase dimerisation" evidence="7">
    <location>
        <begin position="151"/>
        <end position="205"/>
    </location>
</feature>
<dbReference type="InterPro" id="IPR019478">
    <property type="entry name" value="Sirohaem_synthase_dimer_dom"/>
</dbReference>
<sequence length="218" mass="24927">MRYYPILLDLKGKNCLVVGGGQVAWRKIKRLLDCGAKVKVVAREVLPELKEAIDKKNVIYLGKEYKSEFLKDTFLVIGATDDEELNQKLSIEANNINILCNIVDQPEKCNFIVPSVVVRGDLIIAISTSGKSPALAKRLRLRLENEFGEEYAHFLNLLGKIRDIIKKKIPDQKQREIIFSKLVDSELLDYFKKKDLEAIKKYLKKIIPESDSLFGKDF</sequence>
<evidence type="ECO:0000256" key="3">
    <source>
        <dbReference type="ARBA" id="ARBA00023002"/>
    </source>
</evidence>
<dbReference type="InterPro" id="IPR036291">
    <property type="entry name" value="NAD(P)-bd_dom_sf"/>
</dbReference>
<dbReference type="Pfam" id="PF14824">
    <property type="entry name" value="Sirohm_synth_M"/>
    <property type="match status" value="1"/>
</dbReference>
<evidence type="ECO:0000256" key="5">
    <source>
        <dbReference type="ARBA" id="ARBA00023244"/>
    </source>
</evidence>
<dbReference type="InterPro" id="IPR028281">
    <property type="entry name" value="Sirohaem_synthase_central"/>
</dbReference>
<comment type="caution">
    <text evidence="9">The sequence shown here is derived from an EMBL/GenBank/DDBJ whole genome shotgun (WGS) entry which is preliminary data.</text>
</comment>
<evidence type="ECO:0000313" key="9">
    <source>
        <dbReference type="EMBL" id="HDD43735.1"/>
    </source>
</evidence>
<comment type="catalytic activity">
    <reaction evidence="6">
        <text>precorrin-2 + NAD(+) = sirohydrochlorin + NADH + 2 H(+)</text>
        <dbReference type="Rhea" id="RHEA:15613"/>
        <dbReference type="ChEBI" id="CHEBI:15378"/>
        <dbReference type="ChEBI" id="CHEBI:57540"/>
        <dbReference type="ChEBI" id="CHEBI:57945"/>
        <dbReference type="ChEBI" id="CHEBI:58351"/>
        <dbReference type="ChEBI" id="CHEBI:58827"/>
        <dbReference type="EC" id="1.3.1.76"/>
    </reaction>
</comment>
<dbReference type="EMBL" id="DRBS01000099">
    <property type="protein sequence ID" value="HDD43735.1"/>
    <property type="molecule type" value="Genomic_DNA"/>
</dbReference>
<dbReference type="PANTHER" id="PTHR35330:SF1">
    <property type="entry name" value="SIROHEME BIOSYNTHESIS PROTEIN MET8"/>
    <property type="match status" value="1"/>
</dbReference>
<evidence type="ECO:0000256" key="2">
    <source>
        <dbReference type="ARBA" id="ARBA00012400"/>
    </source>
</evidence>
<dbReference type="InterPro" id="IPR006367">
    <property type="entry name" value="Sirohaem_synthase_N"/>
</dbReference>
<dbReference type="GO" id="GO:0004325">
    <property type="term" value="F:ferrochelatase activity"/>
    <property type="evidence" value="ECO:0007669"/>
    <property type="project" value="InterPro"/>
</dbReference>
<dbReference type="Gene3D" id="3.40.50.720">
    <property type="entry name" value="NAD(P)-binding Rossmann-like Domain"/>
    <property type="match status" value="1"/>
</dbReference>
<keyword evidence="3" id="KW-0560">Oxidoreductase</keyword>
<feature type="domain" description="Siroheme synthase central" evidence="8">
    <location>
        <begin position="119"/>
        <end position="145"/>
    </location>
</feature>
<accession>A0A7C0U258</accession>
<dbReference type="SUPFAM" id="SSF51735">
    <property type="entry name" value="NAD(P)-binding Rossmann-fold domains"/>
    <property type="match status" value="1"/>
</dbReference>
<dbReference type="Pfam" id="PF13241">
    <property type="entry name" value="NAD_binding_7"/>
    <property type="match status" value="1"/>
</dbReference>
<organism evidence="9">
    <name type="scientific">Desulfofervidus auxilii</name>
    <dbReference type="NCBI Taxonomy" id="1621989"/>
    <lineage>
        <taxon>Bacteria</taxon>
        <taxon>Pseudomonadati</taxon>
        <taxon>Thermodesulfobacteriota</taxon>
        <taxon>Candidatus Desulfofervidia</taxon>
        <taxon>Candidatus Desulfofervidales</taxon>
        <taxon>Candidatus Desulfofervidaceae</taxon>
        <taxon>Candidatus Desulfofervidus</taxon>
    </lineage>
</organism>
<dbReference type="AlphaFoldDB" id="A0A7C0U258"/>
<evidence type="ECO:0000259" key="7">
    <source>
        <dbReference type="Pfam" id="PF10414"/>
    </source>
</evidence>
<reference evidence="9" key="1">
    <citation type="journal article" date="2020" name="mSystems">
        <title>Genome- and Community-Level Interaction Insights into Carbon Utilization and Element Cycling Functions of Hydrothermarchaeota in Hydrothermal Sediment.</title>
        <authorList>
            <person name="Zhou Z."/>
            <person name="Liu Y."/>
            <person name="Xu W."/>
            <person name="Pan J."/>
            <person name="Luo Z.H."/>
            <person name="Li M."/>
        </authorList>
    </citation>
    <scope>NUCLEOTIDE SEQUENCE [LARGE SCALE GENOMIC DNA]</scope>
    <source>
        <strain evidence="9">HyVt-233</strain>
    </source>
</reference>
<dbReference type="Pfam" id="PF10414">
    <property type="entry name" value="CysG_dimeriser"/>
    <property type="match status" value="1"/>
</dbReference>
<protein>
    <recommendedName>
        <fullName evidence="2">precorrin-2 dehydrogenase</fullName>
        <ecNumber evidence="2">1.3.1.76</ecNumber>
    </recommendedName>
</protein>
<dbReference type="EC" id="1.3.1.76" evidence="2"/>
<dbReference type="UniPathway" id="UPA00262">
    <property type="reaction ID" value="UER00222"/>
</dbReference>
<dbReference type="PANTHER" id="PTHR35330">
    <property type="entry name" value="SIROHEME BIOSYNTHESIS PROTEIN MET8"/>
    <property type="match status" value="1"/>
</dbReference>
<dbReference type="SUPFAM" id="SSF75615">
    <property type="entry name" value="Siroheme synthase middle domains-like"/>
    <property type="match status" value="1"/>
</dbReference>
<proteinExistence type="predicted"/>
<evidence type="ECO:0000256" key="4">
    <source>
        <dbReference type="ARBA" id="ARBA00023027"/>
    </source>
</evidence>
<evidence type="ECO:0000256" key="1">
    <source>
        <dbReference type="ARBA" id="ARBA00005010"/>
    </source>
</evidence>